<protein>
    <submittedName>
        <fullName evidence="1">Uncharacterized protein</fullName>
    </submittedName>
</protein>
<name>A0A0K2V809_LEPSM</name>
<evidence type="ECO:0000313" key="1">
    <source>
        <dbReference type="EMBL" id="CDW46071.1"/>
    </source>
</evidence>
<sequence>MLHREIESISSRTRMILSSFQIFLGHPLTTILLQSEIDIFHGSSPI</sequence>
<accession>A0A0K2V809</accession>
<reference evidence="1" key="1">
    <citation type="submission" date="2014-05" db="EMBL/GenBank/DDBJ databases">
        <authorList>
            <person name="Chronopoulou M."/>
        </authorList>
    </citation>
    <scope>NUCLEOTIDE SEQUENCE</scope>
    <source>
        <tissue evidence="1">Whole organism</tissue>
    </source>
</reference>
<organism evidence="1">
    <name type="scientific">Lepeophtheirus salmonis</name>
    <name type="common">Salmon louse</name>
    <name type="synonym">Caligus salmonis</name>
    <dbReference type="NCBI Taxonomy" id="72036"/>
    <lineage>
        <taxon>Eukaryota</taxon>
        <taxon>Metazoa</taxon>
        <taxon>Ecdysozoa</taxon>
        <taxon>Arthropoda</taxon>
        <taxon>Crustacea</taxon>
        <taxon>Multicrustacea</taxon>
        <taxon>Hexanauplia</taxon>
        <taxon>Copepoda</taxon>
        <taxon>Siphonostomatoida</taxon>
        <taxon>Caligidae</taxon>
        <taxon>Lepeophtheirus</taxon>
    </lineage>
</organism>
<proteinExistence type="predicted"/>
<dbReference type="EMBL" id="HACA01028710">
    <property type="protein sequence ID" value="CDW46071.1"/>
    <property type="molecule type" value="Transcribed_RNA"/>
</dbReference>
<dbReference type="AlphaFoldDB" id="A0A0K2V809"/>